<dbReference type="InterPro" id="IPR029044">
    <property type="entry name" value="Nucleotide-diphossugar_trans"/>
</dbReference>
<keyword evidence="2" id="KW-0328">Glycosyltransferase</keyword>
<name>A0A382ZI43_9ZZZZ</name>
<evidence type="ECO:0000256" key="1">
    <source>
        <dbReference type="ARBA" id="ARBA00006739"/>
    </source>
</evidence>
<keyword evidence="3" id="KW-0808">Transferase</keyword>
<dbReference type="InterPro" id="IPR001173">
    <property type="entry name" value="Glyco_trans_2-like"/>
</dbReference>
<evidence type="ECO:0000259" key="4">
    <source>
        <dbReference type="Pfam" id="PF00535"/>
    </source>
</evidence>
<proteinExistence type="inferred from homology"/>
<dbReference type="SUPFAM" id="SSF53448">
    <property type="entry name" value="Nucleotide-diphospho-sugar transferases"/>
    <property type="match status" value="1"/>
</dbReference>
<accession>A0A382ZI43</accession>
<gene>
    <name evidence="5" type="ORF">METZ01_LOCUS447814</name>
</gene>
<evidence type="ECO:0000256" key="3">
    <source>
        <dbReference type="ARBA" id="ARBA00022679"/>
    </source>
</evidence>
<reference evidence="5" key="1">
    <citation type="submission" date="2018-05" db="EMBL/GenBank/DDBJ databases">
        <authorList>
            <person name="Lanie J.A."/>
            <person name="Ng W.-L."/>
            <person name="Kazmierczak K.M."/>
            <person name="Andrzejewski T.M."/>
            <person name="Davidsen T.M."/>
            <person name="Wayne K.J."/>
            <person name="Tettelin H."/>
            <person name="Glass J.I."/>
            <person name="Rusch D."/>
            <person name="Podicherti R."/>
            <person name="Tsui H.-C.T."/>
            <person name="Winkler M.E."/>
        </authorList>
    </citation>
    <scope>NUCLEOTIDE SEQUENCE</scope>
</reference>
<sequence>MSGGKSQPLVSVIIPHYGGGDILQECLKSLTNSNYTPLEIIVVDNRSTDDSIIIMKDKFPHVKLIQSEYNRGFAGGCNFGAQHAKGEYLLILNNDTVHESGWIKHLVQRMESDKNISSVQPKIKNFKNREYFDYAGACGGFIDKYCFPFARGRIFNTVEKDRGQYDES</sequence>
<evidence type="ECO:0000256" key="2">
    <source>
        <dbReference type="ARBA" id="ARBA00022676"/>
    </source>
</evidence>
<dbReference type="PANTHER" id="PTHR43179">
    <property type="entry name" value="RHAMNOSYLTRANSFERASE WBBL"/>
    <property type="match status" value="1"/>
</dbReference>
<comment type="similarity">
    <text evidence="1">Belongs to the glycosyltransferase 2 family.</text>
</comment>
<dbReference type="EMBL" id="UINC01183965">
    <property type="protein sequence ID" value="SVD94960.1"/>
    <property type="molecule type" value="Genomic_DNA"/>
</dbReference>
<dbReference type="Pfam" id="PF00535">
    <property type="entry name" value="Glycos_transf_2"/>
    <property type="match status" value="1"/>
</dbReference>
<dbReference type="CDD" id="cd04186">
    <property type="entry name" value="GT_2_like_c"/>
    <property type="match status" value="1"/>
</dbReference>
<feature type="non-terminal residue" evidence="5">
    <location>
        <position position="168"/>
    </location>
</feature>
<dbReference type="Gene3D" id="3.90.550.10">
    <property type="entry name" value="Spore Coat Polysaccharide Biosynthesis Protein SpsA, Chain A"/>
    <property type="match status" value="1"/>
</dbReference>
<dbReference type="GO" id="GO:0016757">
    <property type="term" value="F:glycosyltransferase activity"/>
    <property type="evidence" value="ECO:0007669"/>
    <property type="project" value="UniProtKB-KW"/>
</dbReference>
<feature type="domain" description="Glycosyltransferase 2-like" evidence="4">
    <location>
        <begin position="11"/>
        <end position="132"/>
    </location>
</feature>
<protein>
    <recommendedName>
        <fullName evidence="4">Glycosyltransferase 2-like domain-containing protein</fullName>
    </recommendedName>
</protein>
<evidence type="ECO:0000313" key="5">
    <source>
        <dbReference type="EMBL" id="SVD94960.1"/>
    </source>
</evidence>
<dbReference type="PANTHER" id="PTHR43179:SF12">
    <property type="entry name" value="GALACTOFURANOSYLTRANSFERASE GLFT2"/>
    <property type="match status" value="1"/>
</dbReference>
<organism evidence="5">
    <name type="scientific">marine metagenome</name>
    <dbReference type="NCBI Taxonomy" id="408172"/>
    <lineage>
        <taxon>unclassified sequences</taxon>
        <taxon>metagenomes</taxon>
        <taxon>ecological metagenomes</taxon>
    </lineage>
</organism>
<dbReference type="AlphaFoldDB" id="A0A382ZI43"/>